<accession>A0A240AKC8</accession>
<protein>
    <submittedName>
        <fullName evidence="1">Uncharacterized protein</fullName>
    </submittedName>
</protein>
<dbReference type="Proteomes" id="UP000215374">
    <property type="component" value="Chromosome 1"/>
</dbReference>
<dbReference type="AlphaFoldDB" id="A0A240AKC8"/>
<sequence>MEALANWAFLSSDAHVAGALLGILKQLAGLAGNLGDLLSLVA</sequence>
<proteinExistence type="predicted"/>
<dbReference type="EMBL" id="LT906467">
    <property type="protein sequence ID" value="SNV83356.1"/>
    <property type="molecule type" value="Genomic_DNA"/>
</dbReference>
<organism evidence="1 2">
    <name type="scientific">Corynebacterium imitans</name>
    <dbReference type="NCBI Taxonomy" id="156978"/>
    <lineage>
        <taxon>Bacteria</taxon>
        <taxon>Bacillati</taxon>
        <taxon>Actinomycetota</taxon>
        <taxon>Actinomycetes</taxon>
        <taxon>Mycobacteriales</taxon>
        <taxon>Corynebacteriaceae</taxon>
        <taxon>Corynebacterium</taxon>
    </lineage>
</organism>
<gene>
    <name evidence="1" type="ORF">SAMEA4535761_02126</name>
</gene>
<evidence type="ECO:0000313" key="2">
    <source>
        <dbReference type="Proteomes" id="UP000215374"/>
    </source>
</evidence>
<name>A0A240AKC8_9CORY</name>
<evidence type="ECO:0000313" key="1">
    <source>
        <dbReference type="EMBL" id="SNV83356.1"/>
    </source>
</evidence>
<dbReference type="RefSeq" id="WP_268870437.1">
    <property type="nucleotide sequence ID" value="NZ_CP009211.1"/>
</dbReference>
<reference evidence="1 2" key="1">
    <citation type="submission" date="2017-06" db="EMBL/GenBank/DDBJ databases">
        <authorList>
            <consortium name="Pathogen Informatics"/>
        </authorList>
    </citation>
    <scope>NUCLEOTIDE SEQUENCE [LARGE SCALE GENOMIC DNA]</scope>
    <source>
        <strain evidence="1 2">NCTC13015</strain>
    </source>
</reference>